<keyword evidence="2" id="KW-1185">Reference proteome</keyword>
<proteinExistence type="predicted"/>
<dbReference type="AlphaFoldDB" id="A0A1I1DGN9"/>
<evidence type="ECO:0000313" key="2">
    <source>
        <dbReference type="Proteomes" id="UP000199514"/>
    </source>
</evidence>
<name>A0A1I1DGN9_9BACT</name>
<evidence type="ECO:0000313" key="1">
    <source>
        <dbReference type="EMBL" id="SFB72228.1"/>
    </source>
</evidence>
<dbReference type="STRING" id="927664.SAMN05421780_101100"/>
<dbReference type="Proteomes" id="UP000199514">
    <property type="component" value="Unassembled WGS sequence"/>
</dbReference>
<organism evidence="1 2">
    <name type="scientific">Flexibacter flexilis DSM 6793</name>
    <dbReference type="NCBI Taxonomy" id="927664"/>
    <lineage>
        <taxon>Bacteria</taxon>
        <taxon>Pseudomonadati</taxon>
        <taxon>Bacteroidota</taxon>
        <taxon>Cytophagia</taxon>
        <taxon>Cytophagales</taxon>
        <taxon>Flexibacteraceae</taxon>
        <taxon>Flexibacter</taxon>
    </lineage>
</organism>
<sequence length="40" mass="4766">MKYRKIEGNIEGVPFILIQKSDLRNWNGFYLPDNNKNILI</sequence>
<dbReference type="EMBL" id="FOLE01000001">
    <property type="protein sequence ID" value="SFB72228.1"/>
    <property type="molecule type" value="Genomic_DNA"/>
</dbReference>
<dbReference type="RefSeq" id="WP_262487651.1">
    <property type="nucleotide sequence ID" value="NZ_FOLE01000001.1"/>
</dbReference>
<protein>
    <submittedName>
        <fullName evidence="1">Uncharacterized protein</fullName>
    </submittedName>
</protein>
<accession>A0A1I1DGN9</accession>
<gene>
    <name evidence="1" type="ORF">SAMN05421780_101100</name>
</gene>
<reference evidence="1 2" key="1">
    <citation type="submission" date="2016-10" db="EMBL/GenBank/DDBJ databases">
        <authorList>
            <person name="de Groot N.N."/>
        </authorList>
    </citation>
    <scope>NUCLEOTIDE SEQUENCE [LARGE SCALE GENOMIC DNA]</scope>
    <source>
        <strain evidence="1 2">DSM 6793</strain>
    </source>
</reference>